<reference evidence="2 3" key="1">
    <citation type="submission" date="2017-04" db="EMBL/GenBank/DDBJ databases">
        <title>Isolation and Genetic Analysis of a Novel Cyanophage S-H35 from the Bohai Sea.</title>
        <authorList>
            <person name="Xu X."/>
        </authorList>
    </citation>
    <scope>NUCLEOTIDE SEQUENCE [LARGE SCALE GENOMIC DNA]</scope>
</reference>
<feature type="region of interest" description="Disordered" evidence="1">
    <location>
        <begin position="361"/>
        <end position="432"/>
    </location>
</feature>
<feature type="region of interest" description="Disordered" evidence="1">
    <location>
        <begin position="85"/>
        <end position="133"/>
    </location>
</feature>
<evidence type="ECO:0000256" key="1">
    <source>
        <dbReference type="SAM" id="MobiDB-lite"/>
    </source>
</evidence>
<evidence type="ECO:0000313" key="3">
    <source>
        <dbReference type="Proteomes" id="UP000225351"/>
    </source>
</evidence>
<dbReference type="RefSeq" id="YP_010090384.1">
    <property type="nucleotide sequence ID" value="NC_055719.1"/>
</dbReference>
<keyword evidence="3" id="KW-1185">Reference proteome</keyword>
<feature type="region of interest" description="Disordered" evidence="1">
    <location>
        <begin position="242"/>
        <end position="286"/>
    </location>
</feature>
<proteinExistence type="predicted"/>
<feature type="compositionally biased region" description="Basic residues" evidence="1">
    <location>
        <begin position="186"/>
        <end position="197"/>
    </location>
</feature>
<accession>A0A1Z1LWF4</accession>
<feature type="compositionally biased region" description="Basic and acidic residues" evidence="1">
    <location>
        <begin position="361"/>
        <end position="372"/>
    </location>
</feature>
<dbReference type="KEGG" id="vg:65107856"/>
<evidence type="ECO:0000313" key="2">
    <source>
        <dbReference type="EMBL" id="ARW56998.1"/>
    </source>
</evidence>
<dbReference type="EMBL" id="KY945241">
    <property type="protein sequence ID" value="ARW56998.1"/>
    <property type="molecule type" value="Genomic_RNA"/>
</dbReference>
<protein>
    <submittedName>
        <fullName evidence="2">Uncharacterized protein</fullName>
    </submittedName>
</protein>
<sequence length="432" mass="48102">MLSFRELSEKKTKVTINPKLDQLKEKKGCSKCEDTCDKECKCSCHDKEMDESAVPGKPAERLGAVTAIPKSERDAAAERLKAKAAAKRKAKGMEEGYYDPMEDPDFDHDEAERTRGQSGKPAKKKTKKTTKTEDVAYVSQEEVSEESNQSIAETETLLTFGDFIQERSVRMDRMKDRYLGNPKETAKRRAANVKNIRKGREEIASNIARLSNSPGGVPASVARQAEKVGVRKDHFKGAARTALKNSFEPEGEQLDEMPFQVMGSPDGKKEKKIGKPVKSKKYADARAAELADTHRATGGQYRSQYVEEIELDEATRAAKEGKKDEHRVGVAIRAKQSAATLAAKRARQKVLDTYEKKTGKKLDIGKTPEGKTHAKHFGGSRQEKKVKGAKETPAETHNRRVGRQVSRVVKHGYTSKEKKEVESMAKHTSPRD</sequence>
<feature type="compositionally biased region" description="Acidic residues" evidence="1">
    <location>
        <begin position="96"/>
        <end position="109"/>
    </location>
</feature>
<feature type="region of interest" description="Disordered" evidence="1">
    <location>
        <begin position="175"/>
        <end position="197"/>
    </location>
</feature>
<dbReference type="GeneID" id="65107856"/>
<feature type="compositionally biased region" description="Basic and acidic residues" evidence="1">
    <location>
        <begin position="414"/>
        <end position="432"/>
    </location>
</feature>
<name>A0A1Z1LWF4_9CAUD</name>
<feature type="compositionally biased region" description="Basic and acidic residues" evidence="1">
    <location>
        <begin position="381"/>
        <end position="398"/>
    </location>
</feature>
<organism evidence="2 3">
    <name type="scientific">Synechococcus phage S-H35</name>
    <dbReference type="NCBI Taxonomy" id="1983572"/>
    <lineage>
        <taxon>Viruses</taxon>
        <taxon>Duplodnaviria</taxon>
        <taxon>Heunggongvirae</taxon>
        <taxon>Uroviricota</taxon>
        <taxon>Caudoviricetes</taxon>
        <taxon>Pantevenvirales</taxon>
        <taxon>Kyanoviridae</taxon>
        <taxon>Shandvirus</taxon>
        <taxon>Shandvirus sh35</taxon>
    </lineage>
</organism>
<dbReference type="Proteomes" id="UP000225351">
    <property type="component" value="Segment"/>
</dbReference>
<feature type="compositionally biased region" description="Basic residues" evidence="1">
    <location>
        <begin position="270"/>
        <end position="280"/>
    </location>
</feature>